<evidence type="ECO:0000256" key="1">
    <source>
        <dbReference type="SAM" id="MobiDB-lite"/>
    </source>
</evidence>
<reference evidence="2" key="1">
    <citation type="submission" date="2020-11" db="EMBL/GenBank/DDBJ databases">
        <authorList>
            <person name="Whiteford S."/>
        </authorList>
    </citation>
    <scope>NUCLEOTIDE SEQUENCE</scope>
</reference>
<dbReference type="AlphaFoldDB" id="A0A8S4GD78"/>
<feature type="region of interest" description="Disordered" evidence="1">
    <location>
        <begin position="1"/>
        <end position="89"/>
    </location>
</feature>
<feature type="compositionally biased region" description="Polar residues" evidence="1">
    <location>
        <begin position="1"/>
        <end position="12"/>
    </location>
</feature>
<gene>
    <name evidence="2" type="ORF">PLXY2_LOCUS16091</name>
</gene>
<proteinExistence type="predicted"/>
<organism evidence="2 3">
    <name type="scientific">Plutella xylostella</name>
    <name type="common">Diamondback moth</name>
    <name type="synonym">Plutella maculipennis</name>
    <dbReference type="NCBI Taxonomy" id="51655"/>
    <lineage>
        <taxon>Eukaryota</taxon>
        <taxon>Metazoa</taxon>
        <taxon>Ecdysozoa</taxon>
        <taxon>Arthropoda</taxon>
        <taxon>Hexapoda</taxon>
        <taxon>Insecta</taxon>
        <taxon>Pterygota</taxon>
        <taxon>Neoptera</taxon>
        <taxon>Endopterygota</taxon>
        <taxon>Lepidoptera</taxon>
        <taxon>Glossata</taxon>
        <taxon>Ditrysia</taxon>
        <taxon>Yponomeutoidea</taxon>
        <taxon>Plutellidae</taxon>
        <taxon>Plutella</taxon>
    </lineage>
</organism>
<comment type="caution">
    <text evidence="2">The sequence shown here is derived from an EMBL/GenBank/DDBJ whole genome shotgun (WGS) entry which is preliminary data.</text>
</comment>
<feature type="compositionally biased region" description="Low complexity" evidence="1">
    <location>
        <begin position="47"/>
        <end position="87"/>
    </location>
</feature>
<dbReference type="Proteomes" id="UP000653454">
    <property type="component" value="Unassembled WGS sequence"/>
</dbReference>
<protein>
    <submittedName>
        <fullName evidence="2">(diamondback moth) hypothetical protein</fullName>
    </submittedName>
</protein>
<dbReference type="EMBL" id="CAJHNJ030000431">
    <property type="protein sequence ID" value="CAG9137831.1"/>
    <property type="molecule type" value="Genomic_DNA"/>
</dbReference>
<evidence type="ECO:0000313" key="3">
    <source>
        <dbReference type="Proteomes" id="UP000653454"/>
    </source>
</evidence>
<keyword evidence="3" id="KW-1185">Reference proteome</keyword>
<sequence>MQGPSTSTSSLNWKRPPVRPFQPRTNTYQPVRAGGRPAAAYSRRGRATMPAATAARRAPPPATAAAAGASTAPDADIPAPSSAARPPHIVGNTALPEVITGTPRGAEAEAKGDLMVLQCEQIQCEKAEAMKMVAAAVNTQTAVNEGHNARLMAFIEAEKGR</sequence>
<accession>A0A8S4GD78</accession>
<evidence type="ECO:0000313" key="2">
    <source>
        <dbReference type="EMBL" id="CAG9137831.1"/>
    </source>
</evidence>
<name>A0A8S4GD78_PLUXY</name>